<evidence type="ECO:0000313" key="2">
    <source>
        <dbReference type="EMBL" id="CAK0879471.1"/>
    </source>
</evidence>
<accession>A0ABN9W0H3</accession>
<organism evidence="2 3">
    <name type="scientific">Prorocentrum cordatum</name>
    <dbReference type="NCBI Taxonomy" id="2364126"/>
    <lineage>
        <taxon>Eukaryota</taxon>
        <taxon>Sar</taxon>
        <taxon>Alveolata</taxon>
        <taxon>Dinophyceae</taxon>
        <taxon>Prorocentrales</taxon>
        <taxon>Prorocentraceae</taxon>
        <taxon>Prorocentrum</taxon>
    </lineage>
</organism>
<dbReference type="EMBL" id="CAUYUJ010017960">
    <property type="protein sequence ID" value="CAK0879471.1"/>
    <property type="molecule type" value="Genomic_DNA"/>
</dbReference>
<evidence type="ECO:0000256" key="1">
    <source>
        <dbReference type="SAM" id="MobiDB-lite"/>
    </source>
</evidence>
<evidence type="ECO:0008006" key="4">
    <source>
        <dbReference type="Google" id="ProtNLM"/>
    </source>
</evidence>
<feature type="region of interest" description="Disordered" evidence="1">
    <location>
        <begin position="1"/>
        <end position="90"/>
    </location>
</feature>
<evidence type="ECO:0000313" key="3">
    <source>
        <dbReference type="Proteomes" id="UP001189429"/>
    </source>
</evidence>
<feature type="compositionally biased region" description="Basic and acidic residues" evidence="1">
    <location>
        <begin position="52"/>
        <end position="80"/>
    </location>
</feature>
<keyword evidence="3" id="KW-1185">Reference proteome</keyword>
<protein>
    <recommendedName>
        <fullName evidence="4">Subtilisin</fullName>
    </recommendedName>
</protein>
<comment type="caution">
    <text evidence="2">The sequence shown here is derived from an EMBL/GenBank/DDBJ whole genome shotgun (WGS) entry which is preliminary data.</text>
</comment>
<proteinExistence type="predicted"/>
<feature type="compositionally biased region" description="Basic and acidic residues" evidence="1">
    <location>
        <begin position="1"/>
        <end position="11"/>
    </location>
</feature>
<feature type="region of interest" description="Disordered" evidence="1">
    <location>
        <begin position="373"/>
        <end position="393"/>
    </location>
</feature>
<name>A0ABN9W0H3_9DINO</name>
<dbReference type="Proteomes" id="UP001189429">
    <property type="component" value="Unassembled WGS sequence"/>
</dbReference>
<feature type="compositionally biased region" description="Low complexity" evidence="1">
    <location>
        <begin position="27"/>
        <end position="50"/>
    </location>
</feature>
<sequence length="393" mass="39291">MPPERDGHPEPDGPPGHPEPHNPHGPPGQHALAAAEAAEGREAAAPLGPGEAEGREVAHDERPDLAADSRPDAVDGHRPEPGGQEAEEVPDLLPSLQDVGLSEENLQYLGSEISGALSSLFAAGAAGAGTLAEYGAAGAEQVAIYGSAGAGTLAEYGAAGAEQVAIYGAAGAETLAEYGAVGAEQVAIYGAAGAETLAEYGAVGAEQVAIYGAAGAGQLAEYGAAGAEQVAIYGAAGAGQLAEYGAAGAEQVAVLGSVGAGHLALLGAVGAEQVALLADFNEPEVADASDLEDGRPPLVPHTGENPLHVETEVSSALGSIVFPRVQPDGSMRMSYRSQWSPQALRKLLLLLLRVSSLSLPSPSCPQKQALLSGSESLSGQSTVAGGCRWQETT</sequence>
<gene>
    <name evidence="2" type="ORF">PCOR1329_LOCUS62893</name>
</gene>
<reference evidence="2" key="1">
    <citation type="submission" date="2023-10" db="EMBL/GenBank/DDBJ databases">
        <authorList>
            <person name="Chen Y."/>
            <person name="Shah S."/>
            <person name="Dougan E. K."/>
            <person name="Thang M."/>
            <person name="Chan C."/>
        </authorList>
    </citation>
    <scope>NUCLEOTIDE SEQUENCE [LARGE SCALE GENOMIC DNA]</scope>
</reference>